<dbReference type="Pfam" id="PF00135">
    <property type="entry name" value="COesterase"/>
    <property type="match status" value="1"/>
</dbReference>
<evidence type="ECO:0000256" key="6">
    <source>
        <dbReference type="RuleBase" id="RU361235"/>
    </source>
</evidence>
<protein>
    <recommendedName>
        <fullName evidence="6">Carboxylic ester hydrolase</fullName>
        <ecNumber evidence="6">3.1.1.-</ecNumber>
    </recommendedName>
</protein>
<reference evidence="8 9" key="1">
    <citation type="submission" date="2017-06" db="EMBL/GenBank/DDBJ databases">
        <title>Aedes aegypti genome working group (AGWG) sequencing and assembly.</title>
        <authorList>
            <consortium name="Aedes aegypti Genome Working Group (AGWG)"/>
            <person name="Matthews B.J."/>
        </authorList>
    </citation>
    <scope>NUCLEOTIDE SEQUENCE [LARGE SCALE GENOMIC DNA]</scope>
    <source>
        <strain evidence="8 9">LVP_AGWG</strain>
    </source>
</reference>
<dbReference type="InParanoid" id="A0A6I8T7K7"/>
<dbReference type="Proteomes" id="UP000008820">
    <property type="component" value="Chromosome 2"/>
</dbReference>
<gene>
    <name evidence="8" type="primary">5566029</name>
</gene>
<dbReference type="AlphaFoldDB" id="A0A6I8T7K7"/>
<proteinExistence type="inferred from homology"/>
<reference evidence="8" key="2">
    <citation type="submission" date="2020-05" db="UniProtKB">
        <authorList>
            <consortium name="EnsemblMetazoa"/>
        </authorList>
    </citation>
    <scope>IDENTIFICATION</scope>
    <source>
        <strain evidence="8">LVP_AGWG</strain>
    </source>
</reference>
<keyword evidence="9" id="KW-1185">Reference proteome</keyword>
<keyword evidence="4" id="KW-1015">Disulfide bond</keyword>
<dbReference type="PANTHER" id="PTHR43142">
    <property type="entry name" value="CARBOXYLIC ESTER HYDROLASE"/>
    <property type="match status" value="1"/>
</dbReference>
<dbReference type="SUPFAM" id="SSF53474">
    <property type="entry name" value="alpha/beta-Hydrolases"/>
    <property type="match status" value="1"/>
</dbReference>
<dbReference type="PROSITE" id="PS00122">
    <property type="entry name" value="CARBOXYLESTERASE_B_1"/>
    <property type="match status" value="1"/>
</dbReference>
<keyword evidence="2" id="KW-0719">Serine esterase</keyword>
<dbReference type="InterPro" id="IPR019826">
    <property type="entry name" value="Carboxylesterase_B_AS"/>
</dbReference>
<evidence type="ECO:0000256" key="1">
    <source>
        <dbReference type="ARBA" id="ARBA00005964"/>
    </source>
</evidence>
<evidence type="ECO:0000256" key="2">
    <source>
        <dbReference type="ARBA" id="ARBA00022487"/>
    </source>
</evidence>
<accession>A0A6I8T7K7</accession>
<dbReference type="Gene3D" id="3.40.50.1820">
    <property type="entry name" value="alpha/beta hydrolase"/>
    <property type="match status" value="1"/>
</dbReference>
<evidence type="ECO:0000256" key="5">
    <source>
        <dbReference type="ARBA" id="ARBA00023180"/>
    </source>
</evidence>
<comment type="similarity">
    <text evidence="1 6">Belongs to the type-B carboxylesterase/lipase family.</text>
</comment>
<dbReference type="EnsemblMetazoa" id="AAEL005123-RB">
    <property type="protein sequence ID" value="AAEL005123-PB"/>
    <property type="gene ID" value="AAEL005123"/>
</dbReference>
<dbReference type="GO" id="GO:0052689">
    <property type="term" value="F:carboxylic ester hydrolase activity"/>
    <property type="evidence" value="ECO:0007669"/>
    <property type="project" value="UniProtKB-KW"/>
</dbReference>
<dbReference type="EC" id="3.1.1.-" evidence="6"/>
<feature type="domain" description="Carboxylesterase type B" evidence="7">
    <location>
        <begin position="40"/>
        <end position="563"/>
    </location>
</feature>
<organism evidence="8 9">
    <name type="scientific">Aedes aegypti</name>
    <name type="common">Yellowfever mosquito</name>
    <name type="synonym">Culex aegypti</name>
    <dbReference type="NCBI Taxonomy" id="7159"/>
    <lineage>
        <taxon>Eukaryota</taxon>
        <taxon>Metazoa</taxon>
        <taxon>Ecdysozoa</taxon>
        <taxon>Arthropoda</taxon>
        <taxon>Hexapoda</taxon>
        <taxon>Insecta</taxon>
        <taxon>Pterygota</taxon>
        <taxon>Neoptera</taxon>
        <taxon>Endopterygota</taxon>
        <taxon>Diptera</taxon>
        <taxon>Nematocera</taxon>
        <taxon>Culicoidea</taxon>
        <taxon>Culicidae</taxon>
        <taxon>Culicinae</taxon>
        <taxon>Aedini</taxon>
        <taxon>Aedes</taxon>
        <taxon>Stegomyia</taxon>
    </lineage>
</organism>
<evidence type="ECO:0000313" key="8">
    <source>
        <dbReference type="EnsemblMetazoa" id="AAEL005123-PB"/>
    </source>
</evidence>
<dbReference type="PANTHER" id="PTHR43142:SF1">
    <property type="entry name" value="CARBOXYLIC ESTER HYDROLASE"/>
    <property type="match status" value="1"/>
</dbReference>
<dbReference type="InterPro" id="IPR029058">
    <property type="entry name" value="AB_hydrolase_fold"/>
</dbReference>
<dbReference type="InterPro" id="IPR002018">
    <property type="entry name" value="CarbesteraseB"/>
</dbReference>
<keyword evidence="3 6" id="KW-0378">Hydrolase</keyword>
<evidence type="ECO:0000256" key="4">
    <source>
        <dbReference type="ARBA" id="ARBA00023157"/>
    </source>
</evidence>
<evidence type="ECO:0000313" key="9">
    <source>
        <dbReference type="Proteomes" id="UP000008820"/>
    </source>
</evidence>
<evidence type="ECO:0000256" key="3">
    <source>
        <dbReference type="ARBA" id="ARBA00022801"/>
    </source>
</evidence>
<keyword evidence="5" id="KW-0325">Glycoprotein</keyword>
<dbReference type="OrthoDB" id="19653at2759"/>
<sequence>MDIEDGKLDCGSPDASVAEKCMSSSDATTQGDGQCDTRVIAQIKAGTLRGIIERLPNGGNMYVFKGIPYAQAPVGELRFKPPRPLEKLTNEILDCTQDGPGCYTVDNYLPNDRMSESCLYLNVYSPAQQSPKCETDKKLPVMIWIHGGGFVSGSAQSSMYNPKHLVQEGVVVVTVNYRLGPLGFLCLPSMGIYGNMGLKDQRMAFRWVGDNISAFGGDPNNVTIFGQSAGGASVHLHYLSEISRQYFHKVIAQSGTAFNQWVFQRNPEERSRKLATLLGCPSDDDDRLIYDTLMKASPKELTEIQYEVMSDRERNVLVNFPFTPVIEKPGSDDPVITDNHMNLVKQQFAKDIPIIMGITNEEGAGLANHVIDNMEQYTTSITDQLVPFAFHKEDNPNLRDIYHEIKQFFLKGEALTLNNVPILVQILGDNANKYAGYQSAKLHSRFQTAPLYFYIFSYTSELNKMRLLAKTPENCPGAVHGDDLCYLFESSFFNTQAVSPQSMAKRRRMCHLWTNFAKFGEPSQEWPQIPLHDDKTRFVLKALEICDNLSVVNNPFSSRFDFWDNIFRKYGETQCDSYCE</sequence>
<evidence type="ECO:0000259" key="7">
    <source>
        <dbReference type="Pfam" id="PF00135"/>
    </source>
</evidence>
<name>A0A6I8T7K7_AEDAE</name>